<proteinExistence type="predicted"/>
<evidence type="ECO:0000259" key="2">
    <source>
        <dbReference type="PROSITE" id="PS51372"/>
    </source>
</evidence>
<dbReference type="InterPro" id="IPR011608">
    <property type="entry name" value="PRD"/>
</dbReference>
<dbReference type="Gene3D" id="1.10.1790.10">
    <property type="entry name" value="PRD domain"/>
    <property type="match status" value="2"/>
</dbReference>
<evidence type="ECO:0000313" key="3">
    <source>
        <dbReference type="EMBL" id="VWL86275.1"/>
    </source>
</evidence>
<dbReference type="InterPro" id="IPR036650">
    <property type="entry name" value="CAT_RNA-bd_dom_sf"/>
</dbReference>
<dbReference type="SUPFAM" id="SSF50151">
    <property type="entry name" value="SacY-like RNA-binding domain"/>
    <property type="match status" value="1"/>
</dbReference>
<dbReference type="GO" id="GO:0006355">
    <property type="term" value="P:regulation of DNA-templated transcription"/>
    <property type="evidence" value="ECO:0007669"/>
    <property type="project" value="InterPro"/>
</dbReference>
<dbReference type="InterPro" id="IPR004341">
    <property type="entry name" value="CAT_RNA-bd_dom"/>
</dbReference>
<gene>
    <name evidence="3" type="primary">licT_4</name>
    <name evidence="3" type="ORF">KCJAJFAP_01427</name>
</gene>
<dbReference type="InterPro" id="IPR050661">
    <property type="entry name" value="BglG_antiterminators"/>
</dbReference>
<dbReference type="SUPFAM" id="SSF63520">
    <property type="entry name" value="PTS-regulatory domain, PRD"/>
    <property type="match status" value="2"/>
</dbReference>
<dbReference type="PANTHER" id="PTHR30185:SF15">
    <property type="entry name" value="CRYPTIC BETA-GLUCOSIDE BGL OPERON ANTITERMINATOR"/>
    <property type="match status" value="1"/>
</dbReference>
<feature type="domain" description="PRD" evidence="2">
    <location>
        <begin position="61"/>
        <end position="166"/>
    </location>
</feature>
<keyword evidence="1" id="KW-0677">Repeat</keyword>
<dbReference type="Gene3D" id="2.30.24.10">
    <property type="entry name" value="CAT RNA-binding domain"/>
    <property type="match status" value="1"/>
</dbReference>
<dbReference type="RefSeq" id="WP_152074370.1">
    <property type="nucleotide sequence ID" value="NZ_CAAKNU010000104.1"/>
</dbReference>
<dbReference type="EMBL" id="CABWIE010000002">
    <property type="protein sequence ID" value="VWL86275.1"/>
    <property type="molecule type" value="Genomic_DNA"/>
</dbReference>
<dbReference type="AlphaFoldDB" id="A0A5K1II71"/>
<evidence type="ECO:0000313" key="4">
    <source>
        <dbReference type="Proteomes" id="UP000361836"/>
    </source>
</evidence>
<name>A0A5K1II71_9ACTN</name>
<dbReference type="OrthoDB" id="9813552at2"/>
<accession>A0A5K1II71</accession>
<dbReference type="Proteomes" id="UP000361836">
    <property type="component" value="Unassembled WGS sequence"/>
</dbReference>
<dbReference type="SMART" id="SM01061">
    <property type="entry name" value="CAT_RBD"/>
    <property type="match status" value="1"/>
</dbReference>
<dbReference type="PANTHER" id="PTHR30185">
    <property type="entry name" value="CRYPTIC BETA-GLUCOSIDE BGL OPERON ANTITERMINATOR"/>
    <property type="match status" value="1"/>
</dbReference>
<protein>
    <submittedName>
        <fullName evidence="3">Transcription antiterminator LicT</fullName>
    </submittedName>
</protein>
<dbReference type="Pfam" id="PF03123">
    <property type="entry name" value="CAT_RBD"/>
    <property type="match status" value="1"/>
</dbReference>
<keyword evidence="4" id="KW-1185">Reference proteome</keyword>
<dbReference type="GO" id="GO:0003723">
    <property type="term" value="F:RNA binding"/>
    <property type="evidence" value="ECO:0007669"/>
    <property type="project" value="InterPro"/>
</dbReference>
<reference evidence="3 4" key="1">
    <citation type="submission" date="2019-10" db="EMBL/GenBank/DDBJ databases">
        <authorList>
            <person name="Wolf R A."/>
        </authorList>
    </citation>
    <scope>NUCLEOTIDE SEQUENCE [LARGE SCALE GENOMIC DNA]</scope>
    <source>
        <strain evidence="3">Collinsella_aerofaciens_MC2</strain>
    </source>
</reference>
<organism evidence="3 4">
    <name type="scientific">Collinsella aerofaciens</name>
    <dbReference type="NCBI Taxonomy" id="74426"/>
    <lineage>
        <taxon>Bacteria</taxon>
        <taxon>Bacillati</taxon>
        <taxon>Actinomycetota</taxon>
        <taxon>Coriobacteriia</taxon>
        <taxon>Coriobacteriales</taxon>
        <taxon>Coriobacteriaceae</taxon>
        <taxon>Collinsella</taxon>
    </lineage>
</organism>
<dbReference type="InterPro" id="IPR036634">
    <property type="entry name" value="PRD_sf"/>
</dbReference>
<dbReference type="Pfam" id="PF00874">
    <property type="entry name" value="PRD"/>
    <property type="match status" value="2"/>
</dbReference>
<sequence>MLITKRINNNVAMAQDSDGNELVVFGKGLGFRKPPYELEETSQIHRVFRNVNDDLLKSINSISGEVIGVAMDIVRLAEVELDCRLNPNLYLTLADHLQFAAERFADGIVMENPLAADIPLVYPDEFELGKTGLAFMRNVTGLELPESEACSIALHILNAEGRGAKRANSARMVQKTLKIVDDVTEIVNAKMFPCGRGLDKTSHAYVRFVTHLKFLVKRLEGVDEHQEAKLPLLMDVAKGYPRAMSCSKAISRYFRREHGWKLTDEERFYLLMYLIKLEN</sequence>
<feature type="domain" description="PRD" evidence="2">
    <location>
        <begin position="167"/>
        <end position="279"/>
    </location>
</feature>
<dbReference type="PROSITE" id="PS51372">
    <property type="entry name" value="PRD_2"/>
    <property type="match status" value="2"/>
</dbReference>
<evidence type="ECO:0000256" key="1">
    <source>
        <dbReference type="ARBA" id="ARBA00022737"/>
    </source>
</evidence>